<dbReference type="RefSeq" id="WP_134849093.1">
    <property type="nucleotide sequence ID" value="NZ_CP197400.1"/>
</dbReference>
<protein>
    <recommendedName>
        <fullName evidence="7">Peptidase T</fullName>
        <ecNumber evidence="7">3.4.11.4</ecNumber>
    </recommendedName>
    <alternativeName>
        <fullName evidence="7">Aminotripeptidase</fullName>
        <shortName evidence="7">Tripeptidase</shortName>
    </alternativeName>
    <alternativeName>
        <fullName evidence="7">Tripeptide aminopeptidase</fullName>
    </alternativeName>
</protein>
<organism evidence="11 12">
    <name type="scientific">Porphyromonas levii</name>
    <dbReference type="NCBI Taxonomy" id="28114"/>
    <lineage>
        <taxon>Bacteria</taxon>
        <taxon>Pseudomonadati</taxon>
        <taxon>Bacteroidota</taxon>
        <taxon>Bacteroidia</taxon>
        <taxon>Bacteroidales</taxon>
        <taxon>Porphyromonadaceae</taxon>
        <taxon>Porphyromonas</taxon>
    </lineage>
</organism>
<evidence type="ECO:0000256" key="1">
    <source>
        <dbReference type="ARBA" id="ARBA00009692"/>
    </source>
</evidence>
<keyword evidence="5 7" id="KW-0862">Zinc</keyword>
<feature type="active site" evidence="7 8">
    <location>
        <position position="81"/>
    </location>
</feature>
<evidence type="ECO:0000256" key="9">
    <source>
        <dbReference type="PIRSR" id="PIRSR037215-2"/>
    </source>
</evidence>
<dbReference type="SUPFAM" id="SSF53187">
    <property type="entry name" value="Zn-dependent exopeptidases"/>
    <property type="match status" value="1"/>
</dbReference>
<dbReference type="PROSITE" id="PS00759">
    <property type="entry name" value="ARGE_DAPE_CPG2_2"/>
    <property type="match status" value="1"/>
</dbReference>
<dbReference type="InterPro" id="IPR002933">
    <property type="entry name" value="Peptidase_M20"/>
</dbReference>
<dbReference type="EMBL" id="SPNC01000010">
    <property type="protein sequence ID" value="TFH96913.1"/>
    <property type="molecule type" value="Genomic_DNA"/>
</dbReference>
<dbReference type="Pfam" id="PF07687">
    <property type="entry name" value="M20_dimer"/>
    <property type="match status" value="1"/>
</dbReference>
<proteinExistence type="inferred from homology"/>
<keyword evidence="4 7" id="KW-0378">Hydrolase</keyword>
<dbReference type="GO" id="GO:0005737">
    <property type="term" value="C:cytoplasm"/>
    <property type="evidence" value="ECO:0007669"/>
    <property type="project" value="UniProtKB-SubCell"/>
</dbReference>
<feature type="binding site" evidence="7 9">
    <location>
        <position position="176"/>
    </location>
    <ligand>
        <name>Zn(2+)</name>
        <dbReference type="ChEBI" id="CHEBI:29105"/>
        <label>2</label>
    </ligand>
</feature>
<dbReference type="GO" id="GO:0006508">
    <property type="term" value="P:proteolysis"/>
    <property type="evidence" value="ECO:0007669"/>
    <property type="project" value="UniProtKB-UniRule"/>
</dbReference>
<dbReference type="Gene3D" id="3.30.70.360">
    <property type="match status" value="1"/>
</dbReference>
<feature type="domain" description="Peptidase M20 dimerisation" evidence="10">
    <location>
        <begin position="208"/>
        <end position="307"/>
    </location>
</feature>
<dbReference type="Gene3D" id="3.40.630.10">
    <property type="entry name" value="Zn peptidases"/>
    <property type="match status" value="1"/>
</dbReference>
<evidence type="ECO:0000313" key="12">
    <source>
        <dbReference type="Proteomes" id="UP000297225"/>
    </source>
</evidence>
<comment type="catalytic activity">
    <reaction evidence="7">
        <text>Release of the N-terminal residue from a tripeptide.</text>
        <dbReference type="EC" id="3.4.11.4"/>
    </reaction>
</comment>
<keyword evidence="6 7" id="KW-0482">Metalloprotease</keyword>
<dbReference type="SUPFAM" id="SSF55031">
    <property type="entry name" value="Bacterial exopeptidase dimerisation domain"/>
    <property type="match status" value="1"/>
</dbReference>
<sequence>MRQPVVERFLRYIAIDTKSDPESTTTPSSDIQWDLAKLLKEDMEQMGLQDVSLDDNCYLMGTLPANCDWDQPVIGFVSHMDSAPDMSGKDIKPQFVQYKGGDIILDAKEDIRISVETFPDLEDYKGQEIITTDGHTLLAADDKAGISAILEAVQYLIDHPEIKHGAIKVGFTPDEEIGRGADKFDVKKFGADFAYTIDGGKIGELQFENFNAAGAKVTFKGLNVHPGDAKGKMINAQLLAMEYNSYLPEALPSNTEGYEGFYHLVGMSGTVEEAELHYILRDHDREQFEIKKSCITEIARRINEIYGAGRCTAIITDQYFNMREVVEDKMYIVNHAAEAMKAAGVEPVIEPIRGGTDGAKLSYMGLPCPNIFAGGHNFHGRYEYLPVPSLEKSMEVIIKIASTEVKK</sequence>
<comment type="cofactor">
    <cofactor evidence="7 9">
        <name>Zn(2+)</name>
        <dbReference type="ChEBI" id="CHEBI:29105"/>
    </cofactor>
    <text evidence="7 9">Binds 2 Zn(2+) ions per subunit.</text>
</comment>
<keyword evidence="12" id="KW-1185">Reference proteome</keyword>
<evidence type="ECO:0000256" key="4">
    <source>
        <dbReference type="ARBA" id="ARBA00022801"/>
    </source>
</evidence>
<dbReference type="GO" id="GO:0043171">
    <property type="term" value="P:peptide catabolic process"/>
    <property type="evidence" value="ECO:0007669"/>
    <property type="project" value="UniProtKB-UniRule"/>
</dbReference>
<comment type="similarity">
    <text evidence="1 7">Belongs to the peptidase M20B family.</text>
</comment>
<dbReference type="EC" id="3.4.11.4" evidence="7"/>
<dbReference type="NCBIfam" id="NF009920">
    <property type="entry name" value="PRK13381.1"/>
    <property type="match status" value="1"/>
</dbReference>
<feature type="binding site" evidence="7 9">
    <location>
        <position position="379"/>
    </location>
    <ligand>
        <name>Zn(2+)</name>
        <dbReference type="ChEBI" id="CHEBI:29105"/>
        <label>2</label>
    </ligand>
</feature>
<keyword evidence="7" id="KW-0963">Cytoplasm</keyword>
<comment type="subcellular location">
    <subcellularLocation>
        <location evidence="7">Cytoplasm</location>
    </subcellularLocation>
</comment>
<evidence type="ECO:0000256" key="3">
    <source>
        <dbReference type="ARBA" id="ARBA00022723"/>
    </source>
</evidence>
<dbReference type="InterPro" id="IPR001261">
    <property type="entry name" value="ArgE/DapE_CS"/>
</dbReference>
<dbReference type="GO" id="GO:0008270">
    <property type="term" value="F:zinc ion binding"/>
    <property type="evidence" value="ECO:0007669"/>
    <property type="project" value="UniProtKB-UniRule"/>
</dbReference>
<dbReference type="Pfam" id="PF01546">
    <property type="entry name" value="Peptidase_M20"/>
    <property type="match status" value="1"/>
</dbReference>
<feature type="binding site" evidence="7 9">
    <location>
        <position position="79"/>
    </location>
    <ligand>
        <name>Zn(2+)</name>
        <dbReference type="ChEBI" id="CHEBI:29105"/>
        <label>1</label>
    </ligand>
</feature>
<evidence type="ECO:0000256" key="5">
    <source>
        <dbReference type="ARBA" id="ARBA00022833"/>
    </source>
</evidence>
<dbReference type="InterPro" id="IPR011650">
    <property type="entry name" value="Peptidase_M20_dimer"/>
</dbReference>
<accession>A0A4Y8WRT4</accession>
<keyword evidence="7 11" id="KW-0031">Aminopeptidase</keyword>
<dbReference type="GO" id="GO:0008237">
    <property type="term" value="F:metallopeptidase activity"/>
    <property type="evidence" value="ECO:0007669"/>
    <property type="project" value="UniProtKB-KW"/>
</dbReference>
<evidence type="ECO:0000256" key="7">
    <source>
        <dbReference type="HAMAP-Rule" id="MF_00550"/>
    </source>
</evidence>
<keyword evidence="2 7" id="KW-0645">Protease</keyword>
<reference evidence="11 12" key="1">
    <citation type="submission" date="2019-03" db="EMBL/GenBank/DDBJ databases">
        <title>Porphyromonas levii Isolated from the Uterus of Dairy Cows.</title>
        <authorList>
            <person name="Francis A.M."/>
        </authorList>
    </citation>
    <scope>NUCLEOTIDE SEQUENCE [LARGE SCALE GENOMIC DNA]</scope>
    <source>
        <strain evidence="11 12">AF5678</strain>
    </source>
</reference>
<dbReference type="NCBIfam" id="TIGR01882">
    <property type="entry name" value="peptidase-T"/>
    <property type="match status" value="1"/>
</dbReference>
<evidence type="ECO:0000313" key="11">
    <source>
        <dbReference type="EMBL" id="TFH96913.1"/>
    </source>
</evidence>
<evidence type="ECO:0000256" key="8">
    <source>
        <dbReference type="PIRSR" id="PIRSR037215-1"/>
    </source>
</evidence>
<dbReference type="PANTHER" id="PTHR42994">
    <property type="entry name" value="PEPTIDASE T"/>
    <property type="match status" value="1"/>
</dbReference>
<dbReference type="PANTHER" id="PTHR42994:SF1">
    <property type="entry name" value="PEPTIDASE T"/>
    <property type="match status" value="1"/>
</dbReference>
<keyword evidence="3 7" id="KW-0479">Metal-binding</keyword>
<dbReference type="InterPro" id="IPR010161">
    <property type="entry name" value="Peptidase_M20B"/>
</dbReference>
<dbReference type="InterPro" id="IPR036264">
    <property type="entry name" value="Bact_exopeptidase_dim_dom"/>
</dbReference>
<gene>
    <name evidence="7 11" type="primary">pepT</name>
    <name evidence="11" type="ORF">E4P47_01415</name>
</gene>
<feature type="active site" description="Proton acceptor" evidence="7 8">
    <location>
        <position position="175"/>
    </location>
</feature>
<dbReference type="STRING" id="1122973.GCA_000379925_01529"/>
<feature type="binding site" evidence="7 9">
    <location>
        <position position="141"/>
    </location>
    <ligand>
        <name>Zn(2+)</name>
        <dbReference type="ChEBI" id="CHEBI:29105"/>
        <label>1</label>
    </ligand>
</feature>
<dbReference type="PIRSF" id="PIRSF037215">
    <property type="entry name" value="Peptidase_M20B"/>
    <property type="match status" value="1"/>
</dbReference>
<name>A0A4Y8WRT4_9PORP</name>
<dbReference type="NCBIfam" id="NF003976">
    <property type="entry name" value="PRK05469.1"/>
    <property type="match status" value="1"/>
</dbReference>
<dbReference type="HAMAP" id="MF_00550">
    <property type="entry name" value="Aminopeptidase_M20"/>
    <property type="match status" value="1"/>
</dbReference>
<dbReference type="AlphaFoldDB" id="A0A4Y8WRT4"/>
<feature type="binding site" evidence="7 9">
    <location>
        <position position="198"/>
    </location>
    <ligand>
        <name>Zn(2+)</name>
        <dbReference type="ChEBI" id="CHEBI:29105"/>
        <label>1</label>
    </ligand>
</feature>
<evidence type="ECO:0000259" key="10">
    <source>
        <dbReference type="Pfam" id="PF07687"/>
    </source>
</evidence>
<dbReference type="CDD" id="cd03892">
    <property type="entry name" value="M20_peptT"/>
    <property type="match status" value="1"/>
</dbReference>
<dbReference type="Proteomes" id="UP000297225">
    <property type="component" value="Unassembled WGS sequence"/>
</dbReference>
<feature type="binding site" evidence="7 9">
    <location>
        <position position="141"/>
    </location>
    <ligand>
        <name>Zn(2+)</name>
        <dbReference type="ChEBI" id="CHEBI:29105"/>
        <label>2</label>
    </ligand>
</feature>
<comment type="caution">
    <text evidence="11">The sequence shown here is derived from an EMBL/GenBank/DDBJ whole genome shotgun (WGS) entry which is preliminary data.</text>
</comment>
<dbReference type="OrthoDB" id="9804934at2"/>
<comment type="function">
    <text evidence="7">Cleaves the N-terminal amino acid of tripeptides.</text>
</comment>
<evidence type="ECO:0000256" key="6">
    <source>
        <dbReference type="ARBA" id="ARBA00023049"/>
    </source>
</evidence>
<evidence type="ECO:0000256" key="2">
    <source>
        <dbReference type="ARBA" id="ARBA00022670"/>
    </source>
</evidence>
<dbReference type="GO" id="GO:0045148">
    <property type="term" value="F:tripeptide aminopeptidase activity"/>
    <property type="evidence" value="ECO:0007669"/>
    <property type="project" value="UniProtKB-UniRule"/>
</dbReference>